<evidence type="ECO:0008006" key="14">
    <source>
        <dbReference type="Google" id="ProtNLM"/>
    </source>
</evidence>
<evidence type="ECO:0000256" key="1">
    <source>
        <dbReference type="ARBA" id="ARBA00007261"/>
    </source>
</evidence>
<dbReference type="InterPro" id="IPR001431">
    <property type="entry name" value="Pept_M16_Zn_BS"/>
</dbReference>
<name>A0A1E3NKU2_9ASCO</name>
<dbReference type="InterPro" id="IPR011765">
    <property type="entry name" value="Pept_M16_N"/>
</dbReference>
<reference evidence="12 13" key="1">
    <citation type="journal article" date="2016" name="Proc. Natl. Acad. Sci. U.S.A.">
        <title>Comparative genomics of biotechnologically important yeasts.</title>
        <authorList>
            <person name="Riley R."/>
            <person name="Haridas S."/>
            <person name="Wolfe K.H."/>
            <person name="Lopes M.R."/>
            <person name="Hittinger C.T."/>
            <person name="Goeker M."/>
            <person name="Salamov A.A."/>
            <person name="Wisecaver J.H."/>
            <person name="Long T.M."/>
            <person name="Calvey C.H."/>
            <person name="Aerts A.L."/>
            <person name="Barry K.W."/>
            <person name="Choi C."/>
            <person name="Clum A."/>
            <person name="Coughlan A.Y."/>
            <person name="Deshpande S."/>
            <person name="Douglass A.P."/>
            <person name="Hanson S.J."/>
            <person name="Klenk H.-P."/>
            <person name="LaButti K.M."/>
            <person name="Lapidus A."/>
            <person name="Lindquist E.A."/>
            <person name="Lipzen A.M."/>
            <person name="Meier-Kolthoff J.P."/>
            <person name="Ohm R.A."/>
            <person name="Otillar R.P."/>
            <person name="Pangilinan J.L."/>
            <person name="Peng Y."/>
            <person name="Rokas A."/>
            <person name="Rosa C.A."/>
            <person name="Scheuner C."/>
            <person name="Sibirny A.A."/>
            <person name="Slot J.C."/>
            <person name="Stielow J.B."/>
            <person name="Sun H."/>
            <person name="Kurtzman C.P."/>
            <person name="Blackwell M."/>
            <person name="Grigoriev I.V."/>
            <person name="Jeffries T.W."/>
        </authorList>
    </citation>
    <scope>NUCLEOTIDE SEQUENCE [LARGE SCALE GENOMIC DNA]</scope>
    <source>
        <strain evidence="12 13">NRRL Y-2026</strain>
    </source>
</reference>
<dbReference type="PANTHER" id="PTHR43690">
    <property type="entry name" value="NARDILYSIN"/>
    <property type="match status" value="1"/>
</dbReference>
<dbReference type="RefSeq" id="XP_019017819.1">
    <property type="nucleotide sequence ID" value="XM_019162216.1"/>
</dbReference>
<evidence type="ECO:0000256" key="5">
    <source>
        <dbReference type="ARBA" id="ARBA00022833"/>
    </source>
</evidence>
<dbReference type="GeneID" id="30178903"/>
<dbReference type="InterPro" id="IPR054734">
    <property type="entry name" value="PqqF-like_C_4"/>
</dbReference>
<sequence length="1105" mass="124720">FAVPYSCEQRSYNLIELPNGIRGFVIADPSEDLASCCLTVATGHHANPDDVPGLAHLCEHMISLSSKDFPKIDAYRNAVHYAGGTRNALTTNETTSFYFSIPITASSKNQSDFENILDIFTSNFKNPNFESSYSNREIYAVDNEHTLNKTKRHRLAFQGYKLLANSKHPFSRFSTGNFESLTSSTQNGNTHSQLSTFFASEYTPDRMAFVLRGPQSLNYLQKLAHSKFGKIGESKFSHSHMPNATSPLNANVCEQVWSKRYDCNVYNKINLQRAVLINKDLDPLIRIAFPVCFKNLKMLTKKQIMFYINFWCETFGSEAEGTIASELSRRELIISITTKTSSITYDTVLLEIELMLTPTGTSYISQVIDVVFNYISLFTNNSPKFTKHLAKSMSQFNGISIYNFLNAGVESNSAWEERSISKNMLLDISSFGAFFVQGLHIYDRDTKGFCGGYSENNNAKEWWIKEAEAFQLFAKAVLYLGNSLVSFVGNVAQVNLDWIKQLPDNYHTETDFEFDFKIGMLNPDVVSFDRKTYNLGIAPPNMFADDTISNQTALLHNVLRTVQSSANAALGYSVKNITFLEKPILFHHDQGCQLWIKKEVDPSFKNKVLVTLELINTTIGAKPSLVIALEILVQLVKFRVNEYLYPAFTMNYCYDLFPSFKGDSGLLLHVSGPKNKFDEVLKVLINELKLISDSVATCVPMKEFEKARNAVLLKYKNAESMSSMETASLGLMASIEENTWMLDQRVESCEKMTIETLSSVLPRIFSSCYLTAFVQGEIDGHLLKDTILPIVTKLVQKFEGEEYQFPSSVMLPQGSNYFVHSFTKDHTNCVNIFFQTSLRDDIVKRSLTKFITFMMSASLVGKIRTEYQLGYIALAGLKSMRKTLGIQILVVSGSHSAETLDSKVDSLIMEWFNQTVKKLKTLQLNDLIDKFVTSEKASNRSLATTSGQHSLFFGMLGSSGGDKKIIKQHNSYWEQIENKSYAFSNNEQGEDSIDLESIQQLSVEKVVDFIKLEILPISEKRRKLSVQVDSRCSKEEIESKFKTIQLYIFLSSMGLPIKKEHLDEILIESGDSQIALAKLLYKYFRGKGKSMTLIVAVMAKLSKSL</sequence>
<dbReference type="STRING" id="763406.A0A1E3NKU2"/>
<evidence type="ECO:0000313" key="13">
    <source>
        <dbReference type="Proteomes" id="UP000094455"/>
    </source>
</evidence>
<dbReference type="GO" id="GO:0043171">
    <property type="term" value="P:peptide catabolic process"/>
    <property type="evidence" value="ECO:0007669"/>
    <property type="project" value="TreeGrafter"/>
</dbReference>
<dbReference type="OrthoDB" id="952271at2759"/>
<dbReference type="InterPro" id="IPR007863">
    <property type="entry name" value="Peptidase_M16_C"/>
</dbReference>
<accession>A0A1E3NKU2</accession>
<evidence type="ECO:0000256" key="2">
    <source>
        <dbReference type="ARBA" id="ARBA00022670"/>
    </source>
</evidence>
<evidence type="ECO:0000259" key="10">
    <source>
        <dbReference type="Pfam" id="PF16187"/>
    </source>
</evidence>
<feature type="domain" description="Peptidase M16 C-terminal" evidence="9">
    <location>
        <begin position="190"/>
        <end position="381"/>
    </location>
</feature>
<dbReference type="InterPro" id="IPR050626">
    <property type="entry name" value="Peptidase_M16"/>
</dbReference>
<dbReference type="PANTHER" id="PTHR43690:SF18">
    <property type="entry name" value="INSULIN-DEGRADING ENZYME-RELATED"/>
    <property type="match status" value="1"/>
</dbReference>
<keyword evidence="5" id="KW-0862">Zinc</keyword>
<dbReference type="Pfam" id="PF16187">
    <property type="entry name" value="Peptidase_M16_M"/>
    <property type="match status" value="1"/>
</dbReference>
<evidence type="ECO:0000259" key="9">
    <source>
        <dbReference type="Pfam" id="PF05193"/>
    </source>
</evidence>
<keyword evidence="4" id="KW-0378">Hydrolase</keyword>
<keyword evidence="13" id="KW-1185">Reference proteome</keyword>
<feature type="domain" description="Peptidase M16 middle/third" evidence="10">
    <location>
        <begin position="579"/>
        <end position="747"/>
    </location>
</feature>
<dbReference type="EMBL" id="KV454003">
    <property type="protein sequence ID" value="ODQ46706.1"/>
    <property type="molecule type" value="Genomic_DNA"/>
</dbReference>
<protein>
    <recommendedName>
        <fullName evidence="14">Peptidase M16 N-terminal domain-containing protein</fullName>
    </recommendedName>
</protein>
<organism evidence="12 13">
    <name type="scientific">Pichia membranifaciens NRRL Y-2026</name>
    <dbReference type="NCBI Taxonomy" id="763406"/>
    <lineage>
        <taxon>Eukaryota</taxon>
        <taxon>Fungi</taxon>
        <taxon>Dikarya</taxon>
        <taxon>Ascomycota</taxon>
        <taxon>Saccharomycotina</taxon>
        <taxon>Pichiomycetes</taxon>
        <taxon>Pichiales</taxon>
        <taxon>Pichiaceae</taxon>
        <taxon>Pichia</taxon>
    </lineage>
</organism>
<dbReference type="Pfam" id="PF00675">
    <property type="entry name" value="Peptidase_M16"/>
    <property type="match status" value="1"/>
</dbReference>
<dbReference type="InterPro" id="IPR011249">
    <property type="entry name" value="Metalloenz_LuxS/M16"/>
</dbReference>
<dbReference type="GO" id="GO:0046872">
    <property type="term" value="F:metal ion binding"/>
    <property type="evidence" value="ECO:0007669"/>
    <property type="project" value="UniProtKB-KW"/>
</dbReference>
<dbReference type="SUPFAM" id="SSF63411">
    <property type="entry name" value="LuxS/MPP-like metallohydrolase"/>
    <property type="match status" value="4"/>
</dbReference>
<feature type="non-terminal residue" evidence="12">
    <location>
        <position position="1105"/>
    </location>
</feature>
<dbReference type="PROSITE" id="PS00143">
    <property type="entry name" value="INSULINASE"/>
    <property type="match status" value="1"/>
</dbReference>
<dbReference type="GO" id="GO:0004222">
    <property type="term" value="F:metalloendopeptidase activity"/>
    <property type="evidence" value="ECO:0007669"/>
    <property type="project" value="InterPro"/>
</dbReference>
<gene>
    <name evidence="12" type="ORF">PICMEDRAFT_21608</name>
</gene>
<dbReference type="Proteomes" id="UP000094455">
    <property type="component" value="Unassembled WGS sequence"/>
</dbReference>
<feature type="non-terminal residue" evidence="12">
    <location>
        <position position="1"/>
    </location>
</feature>
<dbReference type="GO" id="GO:0051603">
    <property type="term" value="P:proteolysis involved in protein catabolic process"/>
    <property type="evidence" value="ECO:0007669"/>
    <property type="project" value="TreeGrafter"/>
</dbReference>
<keyword evidence="3" id="KW-0479">Metal-binding</keyword>
<dbReference type="Pfam" id="PF05193">
    <property type="entry name" value="Peptidase_M16_C"/>
    <property type="match status" value="1"/>
</dbReference>
<dbReference type="AlphaFoldDB" id="A0A1E3NKU2"/>
<evidence type="ECO:0000256" key="7">
    <source>
        <dbReference type="RuleBase" id="RU004447"/>
    </source>
</evidence>
<evidence type="ECO:0000256" key="3">
    <source>
        <dbReference type="ARBA" id="ARBA00022723"/>
    </source>
</evidence>
<dbReference type="GO" id="GO:0005829">
    <property type="term" value="C:cytosol"/>
    <property type="evidence" value="ECO:0007669"/>
    <property type="project" value="TreeGrafter"/>
</dbReference>
<proteinExistence type="inferred from homology"/>
<keyword evidence="2" id="KW-0645">Protease</keyword>
<evidence type="ECO:0000259" key="11">
    <source>
        <dbReference type="Pfam" id="PF22456"/>
    </source>
</evidence>
<keyword evidence="6" id="KW-0482">Metalloprotease</keyword>
<dbReference type="Gene3D" id="3.30.830.10">
    <property type="entry name" value="Metalloenzyme, LuxS/M16 peptidase-like"/>
    <property type="match status" value="4"/>
</dbReference>
<dbReference type="GO" id="GO:0005739">
    <property type="term" value="C:mitochondrion"/>
    <property type="evidence" value="ECO:0007669"/>
    <property type="project" value="TreeGrafter"/>
</dbReference>
<dbReference type="Pfam" id="PF22456">
    <property type="entry name" value="PqqF-like_C_4"/>
    <property type="match status" value="1"/>
</dbReference>
<evidence type="ECO:0000256" key="6">
    <source>
        <dbReference type="ARBA" id="ARBA00023049"/>
    </source>
</evidence>
<evidence type="ECO:0000259" key="8">
    <source>
        <dbReference type="Pfam" id="PF00675"/>
    </source>
</evidence>
<feature type="domain" description="Peptidase M16 N-terminal" evidence="8">
    <location>
        <begin position="27"/>
        <end position="162"/>
    </location>
</feature>
<evidence type="ECO:0000313" key="12">
    <source>
        <dbReference type="EMBL" id="ODQ46706.1"/>
    </source>
</evidence>
<feature type="domain" description="Coenzyme PQQ synthesis protein F-like C-terminal lobe" evidence="11">
    <location>
        <begin position="854"/>
        <end position="946"/>
    </location>
</feature>
<dbReference type="InterPro" id="IPR032632">
    <property type="entry name" value="Peptidase_M16_M"/>
</dbReference>
<comment type="similarity">
    <text evidence="1 7">Belongs to the peptidase M16 family.</text>
</comment>
<evidence type="ECO:0000256" key="4">
    <source>
        <dbReference type="ARBA" id="ARBA00022801"/>
    </source>
</evidence>